<proteinExistence type="predicted"/>
<feature type="region of interest" description="Disordered" evidence="1">
    <location>
        <begin position="1"/>
        <end position="56"/>
    </location>
</feature>
<reference evidence="2" key="3">
    <citation type="journal article" date="2017" name="Nature">
        <title>Genome sequence of the progenitor of the wheat D genome Aegilops tauschii.</title>
        <authorList>
            <person name="Luo M.C."/>
            <person name="Gu Y.Q."/>
            <person name="Puiu D."/>
            <person name="Wang H."/>
            <person name="Twardziok S.O."/>
            <person name="Deal K.R."/>
            <person name="Huo N."/>
            <person name="Zhu T."/>
            <person name="Wang L."/>
            <person name="Wang Y."/>
            <person name="McGuire P.E."/>
            <person name="Liu S."/>
            <person name="Long H."/>
            <person name="Ramasamy R.K."/>
            <person name="Rodriguez J.C."/>
            <person name="Van S.L."/>
            <person name="Yuan L."/>
            <person name="Wang Z."/>
            <person name="Xia Z."/>
            <person name="Xiao L."/>
            <person name="Anderson O.D."/>
            <person name="Ouyang S."/>
            <person name="Liang Y."/>
            <person name="Zimin A.V."/>
            <person name="Pertea G."/>
            <person name="Qi P."/>
            <person name="Bennetzen J.L."/>
            <person name="Dai X."/>
            <person name="Dawson M.W."/>
            <person name="Muller H.G."/>
            <person name="Kugler K."/>
            <person name="Rivarola-Duarte L."/>
            <person name="Spannagl M."/>
            <person name="Mayer K.F.X."/>
            <person name="Lu F.H."/>
            <person name="Bevan M.W."/>
            <person name="Leroy P."/>
            <person name="Li P."/>
            <person name="You F.M."/>
            <person name="Sun Q."/>
            <person name="Liu Z."/>
            <person name="Lyons E."/>
            <person name="Wicker T."/>
            <person name="Salzberg S.L."/>
            <person name="Devos K.M."/>
            <person name="Dvorak J."/>
        </authorList>
    </citation>
    <scope>NUCLEOTIDE SEQUENCE [LARGE SCALE GENOMIC DNA]</scope>
    <source>
        <strain evidence="2">cv. AL8/78</strain>
    </source>
</reference>
<name>A0A453MEN5_AEGTS</name>
<organism evidence="2 3">
    <name type="scientific">Aegilops tauschii subsp. strangulata</name>
    <name type="common">Goatgrass</name>
    <dbReference type="NCBI Taxonomy" id="200361"/>
    <lineage>
        <taxon>Eukaryota</taxon>
        <taxon>Viridiplantae</taxon>
        <taxon>Streptophyta</taxon>
        <taxon>Embryophyta</taxon>
        <taxon>Tracheophyta</taxon>
        <taxon>Spermatophyta</taxon>
        <taxon>Magnoliopsida</taxon>
        <taxon>Liliopsida</taxon>
        <taxon>Poales</taxon>
        <taxon>Poaceae</taxon>
        <taxon>BOP clade</taxon>
        <taxon>Pooideae</taxon>
        <taxon>Triticodae</taxon>
        <taxon>Triticeae</taxon>
        <taxon>Triticinae</taxon>
        <taxon>Aegilops</taxon>
    </lineage>
</organism>
<reference evidence="3" key="1">
    <citation type="journal article" date="2014" name="Science">
        <title>Ancient hybridizations among the ancestral genomes of bread wheat.</title>
        <authorList>
            <consortium name="International Wheat Genome Sequencing Consortium,"/>
            <person name="Marcussen T."/>
            <person name="Sandve S.R."/>
            <person name="Heier L."/>
            <person name="Spannagl M."/>
            <person name="Pfeifer M."/>
            <person name="Jakobsen K.S."/>
            <person name="Wulff B.B."/>
            <person name="Steuernagel B."/>
            <person name="Mayer K.F."/>
            <person name="Olsen O.A."/>
        </authorList>
    </citation>
    <scope>NUCLEOTIDE SEQUENCE [LARGE SCALE GENOMIC DNA]</scope>
    <source>
        <strain evidence="3">cv. AL8/78</strain>
    </source>
</reference>
<evidence type="ECO:0000313" key="3">
    <source>
        <dbReference type="Proteomes" id="UP000015105"/>
    </source>
</evidence>
<reference evidence="2" key="4">
    <citation type="submission" date="2019-03" db="UniProtKB">
        <authorList>
            <consortium name="EnsemblPlants"/>
        </authorList>
    </citation>
    <scope>IDENTIFICATION</scope>
</reference>
<reference evidence="2" key="5">
    <citation type="journal article" date="2021" name="G3 (Bethesda)">
        <title>Aegilops tauschii genome assembly Aet v5.0 features greater sequence contiguity and improved annotation.</title>
        <authorList>
            <person name="Wang L."/>
            <person name="Zhu T."/>
            <person name="Rodriguez J.C."/>
            <person name="Deal K.R."/>
            <person name="Dubcovsky J."/>
            <person name="McGuire P.E."/>
            <person name="Lux T."/>
            <person name="Spannagl M."/>
            <person name="Mayer K.F.X."/>
            <person name="Baldrich P."/>
            <person name="Meyers B.C."/>
            <person name="Huo N."/>
            <person name="Gu Y.Q."/>
            <person name="Zhou H."/>
            <person name="Devos K.M."/>
            <person name="Bennetzen J.L."/>
            <person name="Unver T."/>
            <person name="Budak H."/>
            <person name="Gulick P.J."/>
            <person name="Galiba G."/>
            <person name="Kalapos B."/>
            <person name="Nelson D.R."/>
            <person name="Li P."/>
            <person name="You F.M."/>
            <person name="Luo M.C."/>
            <person name="Dvorak J."/>
        </authorList>
    </citation>
    <scope>NUCLEOTIDE SEQUENCE [LARGE SCALE GENOMIC DNA]</scope>
    <source>
        <strain evidence="2">cv. AL8/78</strain>
    </source>
</reference>
<dbReference type="AlphaFoldDB" id="A0A453MEN5"/>
<reference evidence="3" key="2">
    <citation type="journal article" date="2017" name="Nat. Plants">
        <title>The Aegilops tauschii genome reveals multiple impacts of transposons.</title>
        <authorList>
            <person name="Zhao G."/>
            <person name="Zou C."/>
            <person name="Li K."/>
            <person name="Wang K."/>
            <person name="Li T."/>
            <person name="Gao L."/>
            <person name="Zhang X."/>
            <person name="Wang H."/>
            <person name="Yang Z."/>
            <person name="Liu X."/>
            <person name="Jiang W."/>
            <person name="Mao L."/>
            <person name="Kong X."/>
            <person name="Jiao Y."/>
            <person name="Jia J."/>
        </authorList>
    </citation>
    <scope>NUCLEOTIDE SEQUENCE [LARGE SCALE GENOMIC DNA]</scope>
    <source>
        <strain evidence="3">cv. AL8/78</strain>
    </source>
</reference>
<accession>A0A453MEN5</accession>
<evidence type="ECO:0000256" key="1">
    <source>
        <dbReference type="SAM" id="MobiDB-lite"/>
    </source>
</evidence>
<dbReference type="EnsemblPlants" id="AET5Gv21159800.3">
    <property type="protein sequence ID" value="AET5Gv21159800.3"/>
    <property type="gene ID" value="AET5Gv21159800"/>
</dbReference>
<dbReference type="Gramene" id="AET5Gv21159800.3">
    <property type="protein sequence ID" value="AET5Gv21159800.3"/>
    <property type="gene ID" value="AET5Gv21159800"/>
</dbReference>
<dbReference type="Proteomes" id="UP000015105">
    <property type="component" value="Chromosome 5D"/>
</dbReference>
<feature type="compositionally biased region" description="Basic and acidic residues" evidence="1">
    <location>
        <begin position="19"/>
        <end position="31"/>
    </location>
</feature>
<sequence length="116" mass="13135">GRPAIVVQHHHRRPPASDVGRREGEGERRQEGWSPGPGRGTTVRQEAARHGRLRPRARARQIVTTLRHIKDKAHKDGQKKTEQAISRVQWLRVPGVLNLLPALNPNLLHALYLNLL</sequence>
<protein>
    <submittedName>
        <fullName evidence="2">Uncharacterized protein</fullName>
    </submittedName>
</protein>
<evidence type="ECO:0000313" key="2">
    <source>
        <dbReference type="EnsemblPlants" id="AET5Gv21159800.3"/>
    </source>
</evidence>
<keyword evidence="3" id="KW-1185">Reference proteome</keyword>